<sequence>MTSSMVDLVPPQRRPSVGSLRQASSDWNLRSSTVLPIALGGSGLRPGAPSRPSGAQKADWVNPLDVHFCKTSVSTRPSTPLGPNVAAAAAAPVISASPKNPLDQFDFGPHADTYIAATSPHKGQLGQGLITESTYPSPPQSDRVSERTVSPVNALAYDHQPSIGKRNAHSGLRNVDVSEPKSPPSPVPSFQQTTDSHSSSLSTRNVHARRDTFAFHQPRRRSFTKEFEEGHRATMMHPPKEGFSGNFADFDFGESVAKTNTRTAEAIPSWESITRPCLSSEATKDTDRGAPTTPANIRSPLLTHAERAGLWSPAPIHASHDSTTNTTLVNQLPKPPLELALRPLGPPPAAAGAYRVYNADTGMGLRQGFRTRLNPEKSSRASPPRPLKPVISLSIMGGVGGVGNAVRNAASPTEKLTSSPFSRPPMEGSFPISKGLPRGRRPEPPPLQLQPSPVEDSPFSIATWSDFDRLEPRRSAIPAPLTPSRPRPSDRVGPGFSTPTSATPPRIPSPTFPSLATSISISSDAFAKTWEMDLDDTLSSPTLGGFPSIDRRPITSQWTSPERVEAKKAPPHPAPVGPLPISDEDIARFMKSPVLTDFQTFI</sequence>
<reference evidence="3" key="3">
    <citation type="journal article" date="2019" name="Microbiol. Resour. Announc.">
        <title>Genome Sequence of Metarhizium rileyi, a Microbial Control Agent for Lepidoptera.</title>
        <authorList>
            <person name="Binneck E."/>
            <person name="Lastra C.C.L."/>
            <person name="Sosa-Gomez D.R."/>
        </authorList>
    </citation>
    <scope>NUCLEOTIDE SEQUENCE</scope>
    <source>
        <strain evidence="3">Cep018-CH2</strain>
    </source>
</reference>
<name>A0A166XQI8_METRR</name>
<proteinExistence type="predicted"/>
<dbReference type="OMA" id="PMEGEFP"/>
<feature type="compositionally biased region" description="Polar residues" evidence="1">
    <location>
        <begin position="190"/>
        <end position="205"/>
    </location>
</feature>
<dbReference type="OrthoDB" id="5234071at2759"/>
<accession>A0A166XQI8</accession>
<protein>
    <submittedName>
        <fullName evidence="2">Uncharacterized protein</fullName>
    </submittedName>
</protein>
<organism evidence="2 4">
    <name type="scientific">Metarhizium rileyi (strain RCEF 4871)</name>
    <name type="common">Nomuraea rileyi</name>
    <dbReference type="NCBI Taxonomy" id="1649241"/>
    <lineage>
        <taxon>Eukaryota</taxon>
        <taxon>Fungi</taxon>
        <taxon>Dikarya</taxon>
        <taxon>Ascomycota</taxon>
        <taxon>Pezizomycotina</taxon>
        <taxon>Sordariomycetes</taxon>
        <taxon>Hypocreomycetidae</taxon>
        <taxon>Hypocreales</taxon>
        <taxon>Clavicipitaceae</taxon>
        <taxon>Metarhizium</taxon>
    </lineage>
</organism>
<reference evidence="5" key="2">
    <citation type="submission" date="2018-12" db="EMBL/GenBank/DDBJ databases">
        <title>The complete genome of Metarhizium rileyi, a key fungal pathogen of Lepidoptera.</title>
        <authorList>
            <person name="Binneck E."/>
            <person name="Lastra C.C.L."/>
            <person name="Sosa-Gomez D.R."/>
        </authorList>
    </citation>
    <scope>NUCLEOTIDE SEQUENCE [LARGE SCALE GENOMIC DNA]</scope>
    <source>
        <strain evidence="5">Cep018-CH2</strain>
    </source>
</reference>
<evidence type="ECO:0000256" key="1">
    <source>
        <dbReference type="SAM" id="MobiDB-lite"/>
    </source>
</evidence>
<dbReference type="EMBL" id="AZHC01000037">
    <property type="protein sequence ID" value="OAA36071.1"/>
    <property type="molecule type" value="Genomic_DNA"/>
</dbReference>
<evidence type="ECO:0000313" key="3">
    <source>
        <dbReference type="EMBL" id="TWU72952.1"/>
    </source>
</evidence>
<accession>A0A5C6G5A1</accession>
<dbReference type="STRING" id="1081105.A0A166XQI8"/>
<dbReference type="Proteomes" id="UP000317257">
    <property type="component" value="Unassembled WGS sequence"/>
</dbReference>
<feature type="region of interest" description="Disordered" evidence="1">
    <location>
        <begin position="120"/>
        <end position="223"/>
    </location>
</feature>
<feature type="region of interest" description="Disordered" evidence="1">
    <location>
        <begin position="560"/>
        <end position="581"/>
    </location>
</feature>
<evidence type="ECO:0000313" key="2">
    <source>
        <dbReference type="EMBL" id="OAA36071.1"/>
    </source>
</evidence>
<evidence type="ECO:0000313" key="4">
    <source>
        <dbReference type="Proteomes" id="UP000243498"/>
    </source>
</evidence>
<comment type="caution">
    <text evidence="2">The sequence shown here is derived from an EMBL/GenBank/DDBJ whole genome shotgun (WGS) entry which is preliminary data.</text>
</comment>
<reference evidence="2 4" key="1">
    <citation type="journal article" date="2016" name="Genome Biol. Evol.">
        <title>Divergent and convergent evolution of fungal pathogenicity.</title>
        <authorList>
            <person name="Shang Y."/>
            <person name="Xiao G."/>
            <person name="Zheng P."/>
            <person name="Cen K."/>
            <person name="Zhan S."/>
            <person name="Wang C."/>
        </authorList>
    </citation>
    <scope>NUCLEOTIDE SEQUENCE [LARGE SCALE GENOMIC DNA]</scope>
    <source>
        <strain evidence="2 4">RCEF 4871</strain>
    </source>
</reference>
<feature type="region of interest" description="Disordered" evidence="1">
    <location>
        <begin position="1"/>
        <end position="25"/>
    </location>
</feature>
<dbReference type="Proteomes" id="UP000243498">
    <property type="component" value="Unassembled WGS sequence"/>
</dbReference>
<evidence type="ECO:0000313" key="5">
    <source>
        <dbReference type="Proteomes" id="UP000317257"/>
    </source>
</evidence>
<gene>
    <name evidence="3" type="ORF">ED733_003107</name>
    <name evidence="2" type="ORF">NOR_07677</name>
</gene>
<keyword evidence="4" id="KW-1185">Reference proteome</keyword>
<feature type="region of interest" description="Disordered" evidence="1">
    <location>
        <begin position="410"/>
        <end position="513"/>
    </location>
</feature>
<dbReference type="EMBL" id="SBHS01000022">
    <property type="protein sequence ID" value="TWU72952.1"/>
    <property type="molecule type" value="Genomic_DNA"/>
</dbReference>
<feature type="region of interest" description="Disordered" evidence="1">
    <location>
        <begin position="39"/>
        <end position="58"/>
    </location>
</feature>
<dbReference type="AlphaFoldDB" id="A0A166XQI8"/>